<keyword evidence="2" id="KW-0805">Transcription regulation</keyword>
<evidence type="ECO:0000256" key="4">
    <source>
        <dbReference type="ARBA" id="ARBA00023163"/>
    </source>
</evidence>
<evidence type="ECO:0000256" key="2">
    <source>
        <dbReference type="ARBA" id="ARBA00023015"/>
    </source>
</evidence>
<dbReference type="SUPFAM" id="SSF54171">
    <property type="entry name" value="DNA-binding domain"/>
    <property type="match status" value="1"/>
</dbReference>
<dbReference type="Proteomes" id="UP000623129">
    <property type="component" value="Unassembled WGS sequence"/>
</dbReference>
<dbReference type="InterPro" id="IPR001471">
    <property type="entry name" value="AP2/ERF_dom"/>
</dbReference>
<evidence type="ECO:0000313" key="8">
    <source>
        <dbReference type="Proteomes" id="UP000623129"/>
    </source>
</evidence>
<dbReference type="Gene3D" id="3.30.730.10">
    <property type="entry name" value="AP2/ERF domain"/>
    <property type="match status" value="1"/>
</dbReference>
<dbReference type="InterPro" id="IPR016177">
    <property type="entry name" value="DNA-bd_dom_sf"/>
</dbReference>
<dbReference type="SMART" id="SM00380">
    <property type="entry name" value="AP2"/>
    <property type="match status" value="1"/>
</dbReference>
<keyword evidence="4" id="KW-0804">Transcription</keyword>
<dbReference type="InterPro" id="IPR044808">
    <property type="entry name" value="ERF_plant"/>
</dbReference>
<comment type="subcellular location">
    <subcellularLocation>
        <location evidence="1">Nucleus</location>
    </subcellularLocation>
</comment>
<organism evidence="7 8">
    <name type="scientific">Carex littledalei</name>
    <dbReference type="NCBI Taxonomy" id="544730"/>
    <lineage>
        <taxon>Eukaryota</taxon>
        <taxon>Viridiplantae</taxon>
        <taxon>Streptophyta</taxon>
        <taxon>Embryophyta</taxon>
        <taxon>Tracheophyta</taxon>
        <taxon>Spermatophyta</taxon>
        <taxon>Magnoliopsida</taxon>
        <taxon>Liliopsida</taxon>
        <taxon>Poales</taxon>
        <taxon>Cyperaceae</taxon>
        <taxon>Cyperoideae</taxon>
        <taxon>Cariceae</taxon>
        <taxon>Carex</taxon>
        <taxon>Carex subgen. Euthyceras</taxon>
    </lineage>
</organism>
<comment type="caution">
    <text evidence="7">The sequence shown here is derived from an EMBL/GenBank/DDBJ whole genome shotgun (WGS) entry which is preliminary data.</text>
</comment>
<gene>
    <name evidence="7" type="ORF">FCM35_KLT16181</name>
</gene>
<dbReference type="PRINTS" id="PR00367">
    <property type="entry name" value="ETHRSPELEMNT"/>
</dbReference>
<dbReference type="CDD" id="cd00018">
    <property type="entry name" value="AP2"/>
    <property type="match status" value="1"/>
</dbReference>
<accession>A0A833VSL2</accession>
<keyword evidence="5" id="KW-0539">Nucleus</keyword>
<dbReference type="GO" id="GO:0009873">
    <property type="term" value="P:ethylene-activated signaling pathway"/>
    <property type="evidence" value="ECO:0007669"/>
    <property type="project" value="InterPro"/>
</dbReference>
<dbReference type="FunFam" id="3.30.730.10:FF:000001">
    <property type="entry name" value="Ethylene-responsive transcription factor 2"/>
    <property type="match status" value="1"/>
</dbReference>
<name>A0A833VSL2_9POAL</name>
<sequence>MAFTSNHDNPLALIREHLLGESSMNLPKVYVKPDPTEPTVNIIEFGRELSPEQTKRSTVVPLLPVKKFEGCSLSVHTPAQSPSPTDMKKYRGVRKRPWGKYASEIRDPKKRGSRVWLGTYDTAIEAAKAYDHAAFRFRGRKAILNFPNEIGSSGIIENLAQENVCHVDEVKTDSSDSAGFIETSMFAPSSASNCGEFTEENMLCSKKRGREIDEEPATEVKKERLIETDADSAIDLPMIDGWDWEGFLNMQLLSPISSHSPLGLIVN</sequence>
<dbReference type="OrthoDB" id="1932364at2759"/>
<dbReference type="AlphaFoldDB" id="A0A833VSL2"/>
<evidence type="ECO:0000256" key="3">
    <source>
        <dbReference type="ARBA" id="ARBA00023125"/>
    </source>
</evidence>
<dbReference type="InterPro" id="IPR036955">
    <property type="entry name" value="AP2/ERF_dom_sf"/>
</dbReference>
<dbReference type="PROSITE" id="PS51032">
    <property type="entry name" value="AP2_ERF"/>
    <property type="match status" value="1"/>
</dbReference>
<dbReference type="PANTHER" id="PTHR31190:SF476">
    <property type="entry name" value="ETHYLENE-RESPONSIVE TRANSCRIPTION FACTOR 1"/>
    <property type="match status" value="1"/>
</dbReference>
<proteinExistence type="predicted"/>
<keyword evidence="8" id="KW-1185">Reference proteome</keyword>
<dbReference type="GO" id="GO:0003677">
    <property type="term" value="F:DNA binding"/>
    <property type="evidence" value="ECO:0007669"/>
    <property type="project" value="UniProtKB-KW"/>
</dbReference>
<reference evidence="7" key="1">
    <citation type="submission" date="2020-01" db="EMBL/GenBank/DDBJ databases">
        <title>Genome sequence of Kobresia littledalei, the first chromosome-level genome in the family Cyperaceae.</title>
        <authorList>
            <person name="Qu G."/>
        </authorList>
    </citation>
    <scope>NUCLEOTIDE SEQUENCE</scope>
    <source>
        <strain evidence="7">C.B.Clarke</strain>
        <tissue evidence="7">Leaf</tissue>
    </source>
</reference>
<evidence type="ECO:0000256" key="1">
    <source>
        <dbReference type="ARBA" id="ARBA00004123"/>
    </source>
</evidence>
<dbReference type="Pfam" id="PF00847">
    <property type="entry name" value="AP2"/>
    <property type="match status" value="1"/>
</dbReference>
<protein>
    <submittedName>
        <fullName evidence="7">Ethylene-responsive transcription factor ERF105-like protein</fullName>
    </submittedName>
</protein>
<dbReference type="EMBL" id="SWLB01000003">
    <property type="protein sequence ID" value="KAF3340410.1"/>
    <property type="molecule type" value="Genomic_DNA"/>
</dbReference>
<evidence type="ECO:0000259" key="6">
    <source>
        <dbReference type="PROSITE" id="PS51032"/>
    </source>
</evidence>
<evidence type="ECO:0000256" key="5">
    <source>
        <dbReference type="ARBA" id="ARBA00023242"/>
    </source>
</evidence>
<dbReference type="GO" id="GO:0005634">
    <property type="term" value="C:nucleus"/>
    <property type="evidence" value="ECO:0007669"/>
    <property type="project" value="UniProtKB-SubCell"/>
</dbReference>
<dbReference type="GO" id="GO:0003700">
    <property type="term" value="F:DNA-binding transcription factor activity"/>
    <property type="evidence" value="ECO:0007669"/>
    <property type="project" value="InterPro"/>
</dbReference>
<evidence type="ECO:0000313" key="7">
    <source>
        <dbReference type="EMBL" id="KAF3340410.1"/>
    </source>
</evidence>
<keyword evidence="3" id="KW-0238">DNA-binding</keyword>
<dbReference type="PANTHER" id="PTHR31190">
    <property type="entry name" value="DNA-BINDING DOMAIN"/>
    <property type="match status" value="1"/>
</dbReference>
<feature type="domain" description="AP2/ERF" evidence="6">
    <location>
        <begin position="89"/>
        <end position="147"/>
    </location>
</feature>